<gene>
    <name evidence="1" type="ORF">EDS130_LOCUS41614</name>
    <name evidence="2" type="ORF">XAT740_LOCUS44410</name>
</gene>
<dbReference type="Gene3D" id="2.20.25.240">
    <property type="match status" value="1"/>
</dbReference>
<reference evidence="2" key="1">
    <citation type="submission" date="2021-02" db="EMBL/GenBank/DDBJ databases">
        <authorList>
            <person name="Nowell W R."/>
        </authorList>
    </citation>
    <scope>NUCLEOTIDE SEQUENCE</scope>
</reference>
<dbReference type="AlphaFoldDB" id="A0A815YGK2"/>
<proteinExistence type="predicted"/>
<keyword evidence="3" id="KW-1185">Reference proteome</keyword>
<dbReference type="Proteomes" id="UP000663828">
    <property type="component" value="Unassembled WGS sequence"/>
</dbReference>
<evidence type="ECO:0000313" key="3">
    <source>
        <dbReference type="Proteomes" id="UP000663828"/>
    </source>
</evidence>
<dbReference type="Proteomes" id="UP000663852">
    <property type="component" value="Unassembled WGS sequence"/>
</dbReference>
<organism evidence="2 3">
    <name type="scientific">Adineta ricciae</name>
    <name type="common">Rotifer</name>
    <dbReference type="NCBI Taxonomy" id="249248"/>
    <lineage>
        <taxon>Eukaryota</taxon>
        <taxon>Metazoa</taxon>
        <taxon>Spiralia</taxon>
        <taxon>Gnathifera</taxon>
        <taxon>Rotifera</taxon>
        <taxon>Eurotatoria</taxon>
        <taxon>Bdelloidea</taxon>
        <taxon>Adinetida</taxon>
        <taxon>Adinetidae</taxon>
        <taxon>Adineta</taxon>
    </lineage>
</organism>
<sequence length="96" mass="11092">MVGSTEYYRCKHSRCIVTLHTDLNDVILEFNGEHCHPPEPEEIEIRKFKEAAKNRTKIETTPISQTYDEEAIRLDMSKVTIAALPSEREMRCLIIG</sequence>
<evidence type="ECO:0000313" key="1">
    <source>
        <dbReference type="EMBL" id="CAF1484083.1"/>
    </source>
</evidence>
<dbReference type="EMBL" id="CAJNOR010005627">
    <property type="protein sequence ID" value="CAF1570231.1"/>
    <property type="molecule type" value="Genomic_DNA"/>
</dbReference>
<protein>
    <recommendedName>
        <fullName evidence="4">FLYWCH-type domain-containing protein</fullName>
    </recommendedName>
</protein>
<dbReference type="EMBL" id="CAJNOJ010000557">
    <property type="protein sequence ID" value="CAF1484083.1"/>
    <property type="molecule type" value="Genomic_DNA"/>
</dbReference>
<evidence type="ECO:0000313" key="2">
    <source>
        <dbReference type="EMBL" id="CAF1570231.1"/>
    </source>
</evidence>
<accession>A0A815YGK2</accession>
<comment type="caution">
    <text evidence="2">The sequence shown here is derived from an EMBL/GenBank/DDBJ whole genome shotgun (WGS) entry which is preliminary data.</text>
</comment>
<evidence type="ECO:0008006" key="4">
    <source>
        <dbReference type="Google" id="ProtNLM"/>
    </source>
</evidence>
<name>A0A815YGK2_ADIRI</name>
<dbReference type="OrthoDB" id="167578at2759"/>